<evidence type="ECO:0000313" key="6">
    <source>
        <dbReference type="EMBL" id="KAL3417169.1"/>
    </source>
</evidence>
<evidence type="ECO:0000256" key="1">
    <source>
        <dbReference type="ARBA" id="ARBA00022793"/>
    </source>
</evidence>
<dbReference type="Gene3D" id="3.20.20.140">
    <property type="entry name" value="Metal-dependent hydrolases"/>
    <property type="match status" value="1"/>
</dbReference>
<feature type="signal peptide" evidence="4">
    <location>
        <begin position="1"/>
        <end position="22"/>
    </location>
</feature>
<keyword evidence="7" id="KW-1185">Reference proteome</keyword>
<organism evidence="6 7">
    <name type="scientific">Phlyctema vagabunda</name>
    <dbReference type="NCBI Taxonomy" id="108571"/>
    <lineage>
        <taxon>Eukaryota</taxon>
        <taxon>Fungi</taxon>
        <taxon>Dikarya</taxon>
        <taxon>Ascomycota</taxon>
        <taxon>Pezizomycotina</taxon>
        <taxon>Leotiomycetes</taxon>
        <taxon>Helotiales</taxon>
        <taxon>Dermateaceae</taxon>
        <taxon>Phlyctema</taxon>
    </lineage>
</organism>
<evidence type="ECO:0000256" key="2">
    <source>
        <dbReference type="ARBA" id="ARBA00023239"/>
    </source>
</evidence>
<evidence type="ECO:0000256" key="3">
    <source>
        <dbReference type="RuleBase" id="RU366045"/>
    </source>
</evidence>
<feature type="domain" description="Amidohydrolase-related" evidence="5">
    <location>
        <begin position="115"/>
        <end position="379"/>
    </location>
</feature>
<dbReference type="Pfam" id="PF04909">
    <property type="entry name" value="Amidohydro_2"/>
    <property type="match status" value="1"/>
</dbReference>
<protein>
    <submittedName>
        <fullName evidence="6">2,3-dihydroxybenzoate decarboxylase</fullName>
    </submittedName>
</protein>
<dbReference type="PANTHER" id="PTHR21240:SF30">
    <property type="entry name" value="AMIDOHYDROLASE-RELATED DOMAIN-CONTAINING PROTEIN-RELATED"/>
    <property type="match status" value="1"/>
</dbReference>
<reference evidence="6 7" key="1">
    <citation type="submission" date="2024-06" db="EMBL/GenBank/DDBJ databases">
        <title>Complete genome of Phlyctema vagabunda strain 19-DSS-EL-015.</title>
        <authorList>
            <person name="Fiorenzani C."/>
        </authorList>
    </citation>
    <scope>NUCLEOTIDE SEQUENCE [LARGE SCALE GENOMIC DNA]</scope>
    <source>
        <strain evidence="6 7">19-DSS-EL-015</strain>
    </source>
</reference>
<dbReference type="SUPFAM" id="SSF51556">
    <property type="entry name" value="Metallo-dependent hydrolases"/>
    <property type="match status" value="1"/>
</dbReference>
<gene>
    <name evidence="6" type="ORF">PVAG01_11169</name>
</gene>
<dbReference type="PANTHER" id="PTHR21240">
    <property type="entry name" value="2-AMINO-3-CARBOXYLMUCONATE-6-SEMIALDEHYDE DECARBOXYLASE"/>
    <property type="match status" value="1"/>
</dbReference>
<dbReference type="InterPro" id="IPR032466">
    <property type="entry name" value="Metal_Hydrolase"/>
</dbReference>
<proteinExistence type="inferred from homology"/>
<keyword evidence="2 3" id="KW-0456">Lyase</keyword>
<feature type="chain" id="PRO_5045086395" evidence="4">
    <location>
        <begin position="23"/>
        <end position="380"/>
    </location>
</feature>
<dbReference type="InterPro" id="IPR006680">
    <property type="entry name" value="Amidohydro-rel"/>
</dbReference>
<comment type="similarity">
    <text evidence="3">Belongs to the metallo-dependent hydrolases superfamily.</text>
</comment>
<accession>A0ABR4P1I9</accession>
<comment type="caution">
    <text evidence="6">The sequence shown here is derived from an EMBL/GenBank/DDBJ whole genome shotgun (WGS) entry which is preliminary data.</text>
</comment>
<keyword evidence="4" id="KW-0732">Signal</keyword>
<evidence type="ECO:0000256" key="4">
    <source>
        <dbReference type="SAM" id="SignalP"/>
    </source>
</evidence>
<evidence type="ECO:0000259" key="5">
    <source>
        <dbReference type="Pfam" id="PF04909"/>
    </source>
</evidence>
<evidence type="ECO:0000313" key="7">
    <source>
        <dbReference type="Proteomes" id="UP001629113"/>
    </source>
</evidence>
<dbReference type="InterPro" id="IPR032465">
    <property type="entry name" value="ACMSD"/>
</dbReference>
<keyword evidence="1 3" id="KW-0210">Decarboxylase</keyword>
<sequence>MVRPFRSLVIPFCLALAGLTNSQEIPFGSERPTFEDKSPIFTSIPGKIVLEEHVSTSLFQAAFTTPFHEKTNEIPYGNPAYQADVRNLLNVTSMKGRVHQMDLANISLSIVSLVPPGIQGFFNKTLAVEMAAAVNDQMYKDYKTGIYSDRFEFFCSVALQNPSAAAIELNRCVTELGGVGVMINSYTNNGSVNDITYLDDPIYAPFWQELVSLDVPLYLHPRMPPPNQQRAYQGYDFLSGSPYGFSADAGIHVLRMMVSGLFDTYPTLQIVLGHCGEGLPFILARVDQRMRHLTRSQWSAKQTMSYYWQNNFHVTSAGVMDEPALTDTIRVSGEDRVMFSVDYPFEDDVEMSAWFDRLQISSSVKRAIAYGNAQRLFKLG</sequence>
<name>A0ABR4P1I9_9HELO</name>
<dbReference type="EMBL" id="JBFCZG010000011">
    <property type="protein sequence ID" value="KAL3417169.1"/>
    <property type="molecule type" value="Genomic_DNA"/>
</dbReference>
<dbReference type="Proteomes" id="UP001629113">
    <property type="component" value="Unassembled WGS sequence"/>
</dbReference>